<name>A0A174W8P0_PARDI</name>
<dbReference type="RefSeq" id="WP_057327317.1">
    <property type="nucleotide sequence ID" value="NZ_VOHW01000001.1"/>
</dbReference>
<reference evidence="3 4" key="1">
    <citation type="submission" date="2019-07" db="EMBL/GenBank/DDBJ databases">
        <title>Genome sequencing of Parabacteroides distasonis iSURF_7.</title>
        <authorList>
            <person name="Degefu H.N."/>
            <person name="Ruoff K.L."/>
            <person name="Price C.E."/>
            <person name="Valls R.A."/>
            <person name="O'Toole G.A."/>
        </authorList>
    </citation>
    <scope>NUCLEOTIDE SEQUENCE [LARGE SCALE GENOMIC DNA]</scope>
    <source>
        <strain evidence="3 4">CFPLTA003_1B</strain>
    </source>
</reference>
<accession>A0A174W8P0</accession>
<dbReference type="AlphaFoldDB" id="A0A174W8P0"/>
<organism evidence="3 4">
    <name type="scientific">Parabacteroides distasonis</name>
    <dbReference type="NCBI Taxonomy" id="823"/>
    <lineage>
        <taxon>Bacteria</taxon>
        <taxon>Pseudomonadati</taxon>
        <taxon>Bacteroidota</taxon>
        <taxon>Bacteroidia</taxon>
        <taxon>Bacteroidales</taxon>
        <taxon>Tannerellaceae</taxon>
        <taxon>Parabacteroides</taxon>
    </lineage>
</organism>
<dbReference type="Pfam" id="PF14297">
    <property type="entry name" value="Lin1244_N"/>
    <property type="match status" value="1"/>
</dbReference>
<dbReference type="Proteomes" id="UP000315827">
    <property type="component" value="Unassembled WGS sequence"/>
</dbReference>
<dbReference type="Pfam" id="PF25200">
    <property type="entry name" value="DUF7833"/>
    <property type="match status" value="1"/>
</dbReference>
<proteinExistence type="predicted"/>
<evidence type="ECO:0000259" key="1">
    <source>
        <dbReference type="Pfam" id="PF14297"/>
    </source>
</evidence>
<evidence type="ECO:0000259" key="2">
    <source>
        <dbReference type="Pfam" id="PF25200"/>
    </source>
</evidence>
<evidence type="ECO:0000313" key="4">
    <source>
        <dbReference type="Proteomes" id="UP000315827"/>
    </source>
</evidence>
<gene>
    <name evidence="3" type="ORF">FSA05_01340</name>
</gene>
<dbReference type="InterPro" id="IPR025400">
    <property type="entry name" value="Lin1244/Lin1753-like_N"/>
</dbReference>
<dbReference type="EMBL" id="VOHW01000001">
    <property type="protein sequence ID" value="TWV64291.1"/>
    <property type="molecule type" value="Genomic_DNA"/>
</dbReference>
<sequence length="299" mass="34246">MARPIKKGLDYFPLNTDFMNNRTIRRLKRKGGFKAIVLYMDLLCDIYANSYFIEITDNYIFDLSDQLGLEEKDIRSMIGIMIELGLFHERSFDKSHILTSETIQEQYAFSKSKRPDNKAVIELYKIVNDVKTEVFADETPQNDTKSAYSIVKERKENITTTSSPARTYAREEILRSYRDELSNDEDWRAAIVRMSGKGPAVLDLLPGVMELFESHIVSTGDMGTLRTKNDYARRFTSWWRCLDYQPEADIINRPAPIAPAGNKRPAAPSRIEEAMKASERAAQIALNILQADGHDRSRA</sequence>
<feature type="domain" description="Lin1244/Lin1753-like N-terminal" evidence="1">
    <location>
        <begin position="11"/>
        <end position="103"/>
    </location>
</feature>
<evidence type="ECO:0000313" key="3">
    <source>
        <dbReference type="EMBL" id="TWV64291.1"/>
    </source>
</evidence>
<feature type="domain" description="DUF7833" evidence="2">
    <location>
        <begin position="179"/>
        <end position="241"/>
    </location>
</feature>
<comment type="caution">
    <text evidence="3">The sequence shown here is derived from an EMBL/GenBank/DDBJ whole genome shotgun (WGS) entry which is preliminary data.</text>
</comment>
<dbReference type="InterPro" id="IPR057155">
    <property type="entry name" value="DUF7833"/>
</dbReference>
<dbReference type="PANTHER" id="PTHR39196:SF1">
    <property type="entry name" value="PRIMOSOME, DNAD SUBUNIT"/>
    <property type="match status" value="1"/>
</dbReference>
<dbReference type="PANTHER" id="PTHR39196">
    <property type="entry name" value="PRIMOSOME, DNAD SUBUNIT"/>
    <property type="match status" value="1"/>
</dbReference>
<protein>
    <submittedName>
        <fullName evidence="3">DUF4373 domain-containing protein</fullName>
    </submittedName>
</protein>